<name>A0ABY2YRD5_9LACO</name>
<evidence type="ECO:0000313" key="2">
    <source>
        <dbReference type="Proteomes" id="UP000767392"/>
    </source>
</evidence>
<dbReference type="RefSeq" id="WP_105988436.1">
    <property type="nucleotide sequence ID" value="NZ_POST01000007.1"/>
</dbReference>
<organism evidence="1 2">
    <name type="scientific">Apilactobacillus timberlakei</name>
    <dbReference type="NCBI Taxonomy" id="2008380"/>
    <lineage>
        <taxon>Bacteria</taxon>
        <taxon>Bacillati</taxon>
        <taxon>Bacillota</taxon>
        <taxon>Bacilli</taxon>
        <taxon>Lactobacillales</taxon>
        <taxon>Lactobacillaceae</taxon>
        <taxon>Apilactobacillus</taxon>
    </lineage>
</organism>
<comment type="caution">
    <text evidence="1">The sequence shown here is derived from an EMBL/GenBank/DDBJ whole genome shotgun (WGS) entry which is preliminary data.</text>
</comment>
<proteinExistence type="predicted"/>
<accession>A0ABY2YRD5</accession>
<sequence>MTDDKAYIRYGEGVLTIDCVFKEEILLKGNMFKRLMNRLLIALNLERVSDAFKEKFYANATINNFTNKSVEVDINDPKYDIARFVINSR</sequence>
<keyword evidence="2" id="KW-1185">Reference proteome</keyword>
<dbReference type="Proteomes" id="UP000767392">
    <property type="component" value="Unassembled WGS sequence"/>
</dbReference>
<dbReference type="EMBL" id="QUAM01000008">
    <property type="protein sequence ID" value="TPR12430.1"/>
    <property type="molecule type" value="Genomic_DNA"/>
</dbReference>
<gene>
    <name evidence="1" type="ORF">DY048_07720</name>
</gene>
<reference evidence="1 2" key="1">
    <citation type="submission" date="2018-08" db="EMBL/GenBank/DDBJ databases">
        <title>Comparative genomics of wild bee and flower associated Lactobacillus reveals potential adaptation to the bee host.</title>
        <authorList>
            <person name="Vuong H.Q."/>
            <person name="Mcfrederick Q.S."/>
        </authorList>
    </citation>
    <scope>NUCLEOTIDE SEQUENCE [LARGE SCALE GENOMIC DNA]</scope>
    <source>
        <strain evidence="1 2">HV_04</strain>
    </source>
</reference>
<evidence type="ECO:0000313" key="1">
    <source>
        <dbReference type="EMBL" id="TPR12430.1"/>
    </source>
</evidence>
<protein>
    <submittedName>
        <fullName evidence="1">Uncharacterized protein</fullName>
    </submittedName>
</protein>